<protein>
    <submittedName>
        <fullName evidence="1">Uncharacterized protein</fullName>
    </submittedName>
</protein>
<dbReference type="Proteomes" id="UP000770015">
    <property type="component" value="Unassembled WGS sequence"/>
</dbReference>
<dbReference type="EMBL" id="JAGSXJ010000054">
    <property type="protein sequence ID" value="KAH6661463.1"/>
    <property type="molecule type" value="Genomic_DNA"/>
</dbReference>
<name>A0A9P8V091_9PEZI</name>
<organism evidence="1 2">
    <name type="scientific">Plectosphaerella plurivora</name>
    <dbReference type="NCBI Taxonomy" id="936078"/>
    <lineage>
        <taxon>Eukaryota</taxon>
        <taxon>Fungi</taxon>
        <taxon>Dikarya</taxon>
        <taxon>Ascomycota</taxon>
        <taxon>Pezizomycotina</taxon>
        <taxon>Sordariomycetes</taxon>
        <taxon>Hypocreomycetidae</taxon>
        <taxon>Glomerellales</taxon>
        <taxon>Plectosphaerellaceae</taxon>
        <taxon>Plectosphaerella</taxon>
    </lineage>
</organism>
<keyword evidence="2" id="KW-1185">Reference proteome</keyword>
<evidence type="ECO:0000313" key="1">
    <source>
        <dbReference type="EMBL" id="KAH6661463.1"/>
    </source>
</evidence>
<gene>
    <name evidence="1" type="ORF">F5X68DRAFT_280024</name>
</gene>
<sequence>MSRGRFHGAELSAIAPTRLTMELIRRHLPEGRHPTFHDVRITSSRNVHAYISGPTVDALDQEDRFRELLRVFVVDSSFDKKGIPGASQLDLIFDAMETTICDGTLNGSRRADFKTKIRSFLDVTDQLIRHPQPDPIGSELTNILVDFASIVDDLDRYDMGNRFLSVQETVRYMTDIRMIRCRTVNLLRRTYGGNQSISV</sequence>
<accession>A0A9P8V091</accession>
<reference evidence="1" key="1">
    <citation type="journal article" date="2021" name="Nat. Commun.">
        <title>Genetic determinants of endophytism in the Arabidopsis root mycobiome.</title>
        <authorList>
            <person name="Mesny F."/>
            <person name="Miyauchi S."/>
            <person name="Thiergart T."/>
            <person name="Pickel B."/>
            <person name="Atanasova L."/>
            <person name="Karlsson M."/>
            <person name="Huettel B."/>
            <person name="Barry K.W."/>
            <person name="Haridas S."/>
            <person name="Chen C."/>
            <person name="Bauer D."/>
            <person name="Andreopoulos W."/>
            <person name="Pangilinan J."/>
            <person name="LaButti K."/>
            <person name="Riley R."/>
            <person name="Lipzen A."/>
            <person name="Clum A."/>
            <person name="Drula E."/>
            <person name="Henrissat B."/>
            <person name="Kohler A."/>
            <person name="Grigoriev I.V."/>
            <person name="Martin F.M."/>
            <person name="Hacquard S."/>
        </authorList>
    </citation>
    <scope>NUCLEOTIDE SEQUENCE</scope>
    <source>
        <strain evidence="1">MPI-SDFR-AT-0117</strain>
    </source>
</reference>
<comment type="caution">
    <text evidence="1">The sequence shown here is derived from an EMBL/GenBank/DDBJ whole genome shotgun (WGS) entry which is preliminary data.</text>
</comment>
<dbReference type="AlphaFoldDB" id="A0A9P8V091"/>
<evidence type="ECO:0000313" key="2">
    <source>
        <dbReference type="Proteomes" id="UP000770015"/>
    </source>
</evidence>
<proteinExistence type="predicted"/>